<dbReference type="Gene3D" id="1.10.3380.10">
    <property type="entry name" value="Sec63 N-terminal domain-like domain"/>
    <property type="match status" value="2"/>
</dbReference>
<dbReference type="InterPro" id="IPR057842">
    <property type="entry name" value="WH_MER3"/>
</dbReference>
<dbReference type="Pfam" id="PF02889">
    <property type="entry name" value="Sec63"/>
    <property type="match status" value="2"/>
</dbReference>
<dbReference type="PANTHER" id="PTHR47961:SF13">
    <property type="entry name" value="ACTIVATING SIGNAL COINTEGRATOR 1 COMPLEX SUBUNIT 3"/>
    <property type="match status" value="1"/>
</dbReference>
<evidence type="ECO:0000259" key="7">
    <source>
        <dbReference type="PROSITE" id="PS51194"/>
    </source>
</evidence>
<dbReference type="Gene3D" id="2.60.40.150">
    <property type="entry name" value="C2 domain"/>
    <property type="match status" value="2"/>
</dbReference>
<dbReference type="FunFam" id="3.40.50.300:FF:000062">
    <property type="entry name" value="U5 small nuclear ribonucleoprotein helicase"/>
    <property type="match status" value="1"/>
</dbReference>
<evidence type="ECO:0000256" key="1">
    <source>
        <dbReference type="ARBA" id="ARBA00022741"/>
    </source>
</evidence>
<evidence type="ECO:0000256" key="2">
    <source>
        <dbReference type="ARBA" id="ARBA00022801"/>
    </source>
</evidence>
<evidence type="ECO:0000259" key="6">
    <source>
        <dbReference type="PROSITE" id="PS51192"/>
    </source>
</evidence>
<dbReference type="Gene3D" id="1.10.10.10">
    <property type="entry name" value="Winged helix-like DNA-binding domain superfamily/Winged helix DNA-binding domain"/>
    <property type="match status" value="2"/>
</dbReference>
<dbReference type="FunFam" id="1.10.10.10:FF:000024">
    <property type="entry name" value="U5 small nuclear ribonucleoprotein helicase"/>
    <property type="match status" value="1"/>
</dbReference>
<dbReference type="FunFam" id="1.10.10.10:FF:000012">
    <property type="entry name" value="U5 small nuclear ribonucleoprotein helicase"/>
    <property type="match status" value="1"/>
</dbReference>
<dbReference type="GO" id="GO:0004386">
    <property type="term" value="F:helicase activity"/>
    <property type="evidence" value="ECO:0007669"/>
    <property type="project" value="UniProtKB-KW"/>
</dbReference>
<dbReference type="GO" id="GO:1990904">
    <property type="term" value="C:ribonucleoprotein complex"/>
    <property type="evidence" value="ECO:0007669"/>
    <property type="project" value="UniProtKB-KW"/>
</dbReference>
<dbReference type="SUPFAM" id="SSF46785">
    <property type="entry name" value="Winged helix' DNA-binding domain"/>
    <property type="match status" value="1"/>
</dbReference>
<dbReference type="InterPro" id="IPR036388">
    <property type="entry name" value="WH-like_DNA-bd_sf"/>
</dbReference>
<feature type="domain" description="Helicase C-terminal" evidence="7">
    <location>
        <begin position="2026"/>
        <end position="2227"/>
    </location>
</feature>
<dbReference type="SMART" id="SM00490">
    <property type="entry name" value="HELICc"/>
    <property type="match status" value="2"/>
</dbReference>
<feature type="domain" description="Helicase C-terminal" evidence="7">
    <location>
        <begin position="1175"/>
        <end position="1376"/>
    </location>
</feature>
<dbReference type="PROSITE" id="PS51194">
    <property type="entry name" value="HELICASE_CTER"/>
    <property type="match status" value="2"/>
</dbReference>
<dbReference type="VEuPathDB" id="ToxoDB:cyc_03913"/>
<dbReference type="InterPro" id="IPR011545">
    <property type="entry name" value="DEAD/DEAH_box_helicase_dom"/>
</dbReference>
<evidence type="ECO:0000256" key="4">
    <source>
        <dbReference type="ARBA" id="ARBA00022840"/>
    </source>
</evidence>
<dbReference type="InterPro" id="IPR050474">
    <property type="entry name" value="Hel308_SKI2-like"/>
</dbReference>
<keyword evidence="1" id="KW-0547">Nucleotide-binding</keyword>
<dbReference type="EMBL" id="JROU02001602">
    <property type="protein sequence ID" value="OEH75857.1"/>
    <property type="molecule type" value="Genomic_DNA"/>
</dbReference>
<dbReference type="SMART" id="SM00973">
    <property type="entry name" value="Sec63"/>
    <property type="match status" value="2"/>
</dbReference>
<dbReference type="VEuPathDB" id="ToxoDB:LOC34620528"/>
<keyword evidence="4" id="KW-0067">ATP-binding</keyword>
<keyword evidence="3 8" id="KW-0347">Helicase</keyword>
<evidence type="ECO:0000313" key="9">
    <source>
        <dbReference type="Proteomes" id="UP000095192"/>
    </source>
</evidence>
<dbReference type="InterPro" id="IPR014001">
    <property type="entry name" value="Helicase_ATP-bd"/>
</dbReference>
<dbReference type="Pfam" id="PF23445">
    <property type="entry name" value="WHD_SNRNP200"/>
    <property type="match status" value="2"/>
</dbReference>
<dbReference type="GO" id="GO:0016787">
    <property type="term" value="F:hydrolase activity"/>
    <property type="evidence" value="ECO:0007669"/>
    <property type="project" value="UniProtKB-KW"/>
</dbReference>
<dbReference type="SMART" id="SM00382">
    <property type="entry name" value="AAA"/>
    <property type="match status" value="2"/>
</dbReference>
<dbReference type="InParanoid" id="A0A1D3CXC9"/>
<feature type="region of interest" description="Disordered" evidence="5">
    <location>
        <begin position="934"/>
        <end position="988"/>
    </location>
</feature>
<dbReference type="SUPFAM" id="SSF81296">
    <property type="entry name" value="E set domains"/>
    <property type="match status" value="2"/>
</dbReference>
<dbReference type="InterPro" id="IPR001650">
    <property type="entry name" value="Helicase_C-like"/>
</dbReference>
<dbReference type="PANTHER" id="PTHR47961">
    <property type="entry name" value="DNA POLYMERASE THETA, PUTATIVE (AFU_ORTHOLOGUE AFUA_1G05260)-RELATED"/>
    <property type="match status" value="1"/>
</dbReference>
<feature type="compositionally biased region" description="Low complexity" evidence="5">
    <location>
        <begin position="133"/>
        <end position="160"/>
    </location>
</feature>
<dbReference type="SUPFAM" id="SSF52540">
    <property type="entry name" value="P-loop containing nucleoside triphosphate hydrolases"/>
    <property type="match status" value="3"/>
</dbReference>
<dbReference type="InterPro" id="IPR003593">
    <property type="entry name" value="AAA+_ATPase"/>
</dbReference>
<dbReference type="InterPro" id="IPR004179">
    <property type="entry name" value="Sec63-dom"/>
</dbReference>
<dbReference type="GO" id="GO:0005524">
    <property type="term" value="F:ATP binding"/>
    <property type="evidence" value="ECO:0007669"/>
    <property type="project" value="UniProtKB-KW"/>
</dbReference>
<dbReference type="GO" id="GO:0003676">
    <property type="term" value="F:nucleic acid binding"/>
    <property type="evidence" value="ECO:0007669"/>
    <property type="project" value="InterPro"/>
</dbReference>
<dbReference type="Proteomes" id="UP000095192">
    <property type="component" value="Unassembled WGS sequence"/>
</dbReference>
<feature type="domain" description="Helicase ATP-binding" evidence="6">
    <location>
        <begin position="1797"/>
        <end position="1973"/>
    </location>
</feature>
<dbReference type="CDD" id="cd18795">
    <property type="entry name" value="SF2_C_Ski2"/>
    <property type="match status" value="2"/>
</dbReference>
<dbReference type="Pfam" id="PF00270">
    <property type="entry name" value="DEAD"/>
    <property type="match status" value="2"/>
</dbReference>
<feature type="compositionally biased region" description="Low complexity" evidence="5">
    <location>
        <begin position="957"/>
        <end position="977"/>
    </location>
</feature>
<dbReference type="SUPFAM" id="SSF158702">
    <property type="entry name" value="Sec63 N-terminal domain-like"/>
    <property type="match status" value="2"/>
</dbReference>
<protein>
    <submittedName>
        <fullName evidence="8">U5 small nuclear ribonucleoprotein helicase isoform 1</fullName>
    </submittedName>
</protein>
<proteinExistence type="predicted"/>
<dbReference type="InterPro" id="IPR035892">
    <property type="entry name" value="C2_domain_sf"/>
</dbReference>
<dbReference type="SMART" id="SM00487">
    <property type="entry name" value="DEXDc"/>
    <property type="match status" value="2"/>
</dbReference>
<evidence type="ECO:0000256" key="5">
    <source>
        <dbReference type="SAM" id="MobiDB-lite"/>
    </source>
</evidence>
<dbReference type="InterPro" id="IPR027417">
    <property type="entry name" value="P-loop_NTPase"/>
</dbReference>
<name>A0A1D3CXC9_9EIME</name>
<dbReference type="InterPro" id="IPR014756">
    <property type="entry name" value="Ig_E-set"/>
</dbReference>
<keyword evidence="9" id="KW-1185">Reference proteome</keyword>
<dbReference type="InterPro" id="IPR036390">
    <property type="entry name" value="WH_DNA-bd_sf"/>
</dbReference>
<sequence>MQLPAVAAEAGATLLFLHRFFWACLRISNPLLFACFLAAPAICQEQSGRALPRALLRGPPEASGLNPGDFCRNSDPLVHQHLSGELKQHQDLRISKRATPPAGASLAARGTTMQHGSAGPALPAKRKAPPDEQQNQVLQHQALQQQGVQQQQPQQQASVSVGPLETHHLYKQLFLLQQHPLRKPSLMQRTDLQVVQGLLEVLWCWIRSRWRDAPYSQGCECLLVVVAGWQPLLSPRTAAAAQSSSKKQGKFLVQPRTARLSLTLYIDVVTDDCNAFSSSPIPFGPWRFSTATAAAVLPHSSLLQRAGVGGLPSEGCTSGDSTLLCCPHASCALALYCASPAADAAASRALQSLTAPPRGWKKAAFEDASRGGDSDPAWLLFKGLCGSVAEALPEGHDLGESCALLFEVLTAGGLASPPCPPDPLEAATATAGVQEAAVSALETVGDLLPALGPVEATRLLCCVRRLVAADEQRFPSLLLLQQQQTQPHDFQRLQQLQRHCEDHKGQPQQLRSPCLEEAFSSEGCLSLGSSRHGAFSSAEEAAAFFAKRGVVVAAGAVPLAALLLEAPTADAGGPLKPPHKAAECAAAELAQSIGRLLPQGGEASTGSTAAAPRITLPGSGTLQLQEKEEAEGLPWLHRVCWEVVGGVTAQEELKKQPQHPYNSSEYSDINDPLAPLCRSAAELMAAVLGALAATDEGTEAAVSTNPEAATSANAGAVDTLLQLLGQDRVSDVHRIVSRAPCLIDAAARLQTTAEQPQQQHGVSPQRKGPTLVGASVKFMPLHKGRRSAAVSGQQGAPKSLLGALADAGYTKAPTPYKSVHIVDDSASLLSPRRALRGCLPEGSQVKDSPVAYEVLIPPPKPALVDEASLVPISALPSWAQTAFGGIQTLNPRQSRVYPVAFLSSASFLVCAPTGAGKTNIALLALLQQLNEHRHLSDGRASRRSRGNSGSPPPPDPNTTGSTHNPTPANTPSSPTHADAPCTAPAELEEWSPPSAKHFKAVYIAPLKSLAAEVTAKFQAALAPLRIRVAEATADMPVTRKEIEQVHVFVAVPEKLDILTRNVFSISGEGECSLLDTIKCLILDEVHLLNERRGPVLEALVARLLRHSERSQRLTRLVGISATLPNWREVADFLLVSPSHAFYFGAETRPVPLMQTYMGIKEMDSNKQMRVLDECTFTAALSVVQRGHQVMVFVHSRQGTVATAEALATLAASRGHAALFALANPNAQQKALLLQLERSSRYNEFKVLAPRGFAVHHAGMLRSDRTLSERLFASGAVRVLCCTSTLAWGVNLPARCVIIKGTTVYSPQEGSGNKDIGPLDVAQVFGRAGRPQFDTVGEAVLITEYNKIAKYIRLMTSSLPVESRLLEDLPNALNAEVALGTVSSVSDAAEWLRYTFLFVRMRSHPEAYGVRRSALEDDPTLQNHRMALVEAAASRLNDCRLLRFHRRAGRLDITDLGRMAARFYVDYETAQMFARELDRGHLTDGDLLRILGSAKDFEGIRVRKEEEKELASLRGSRACRIPWRGDLDSVPCKVATLLQACLSNASLQASSLITDANYVYANAGRLARALLTASLADTVGRTDEAEKVLEWTKAIERAVAKVERLRFTQERLFSLSLPELQSICSSKADGEDLYRALRRVPMVEAEVLVSSITHNIIRVSLAVSFVEDFLWNSALHGAGELYHVWLSESDTGVLLHQEVLHLTKAHVKEKQKLTFALPLHDPTTQTQFAISIISDRWIGVSCTCPFAASQFSASGFSAAAATPLLDMHPVPVTALQNARYESLYNFSFFNPIQSQVFHVCYHTDYNVLLGAPTGSGKTIVAELTILRALRCYPGQKVVYIAPLKALAAERLQDWRQRLGKVLGLRVVQMTADTDEEEEVNPRLADLFVCTPEKWDGLSRQWRTRDFVAAVGLLIIDEIHLLGQERGPVLEAIVSRMRFISSQASRRVRLVGLSTALANAGDVAAWIGIGRVGLFSFRPAVRPVPCTVHIAGFAQKAFCPRMAAMNKPTFDAILTHALADSRSASLSTERQGIYSTHMHEGGTLFLWLQSEQQKTEYAKAISRVKASLPSFPCRQTDRQPNSKPLPPYSLALLQDATLRSVLLHGVAIHHAGLSPADREIAAHLFSLGCVRVLVATATLAWGLNLPARLVVIKGTEYFDGKTKRYTDMPVTDILQMIGRAGRPQFDTEAVAVVFCEESKKSFLKRFLYLPFPVESCLHLCLPEHLNAEIVAGTIRNKTMAIDYLTWTYFFRRLASNPGYYSSELLTEDTRGGSVAAAERRRQMIAKYLDRLVSSSLDTLLELGCISLRLPEPWEQAGDAACASADADTTAEKEKDKQGTGFRQILLSQQQEQHEMLEPIIEATPLGRIACFYYIAPKTSKMLQDKMQPEAPYLSFVDILRLLTDAEEFSQMPLRHNEEIHNAELARECPLPVRGDSFDSPHTKTFLLLQACMFKRPMPVSDYITDLKSALENSMRVIQTRRVFPRRPAGAAMIDVAAEEAQLQYALRTILLLQCLRSATHPARSSLYVLPHMTDAVVAALRQQGIVSLAHLLEDRSAAASLTRSGLTLHEKNEVLSFLARIPRLRMRWFLYAATTATEGSGAGGEEADEEELVFTQVEQQVIRRDDGQPVKCFIIPAGTDLQLEVHVRALGPLGGASNDTAAKRDNLPSSSWFVILGDVDDAADELVALRRLRIRPYGHSKLILEFSAPEEAGEVFSLSLFLCNDTYVGVDQEATLTFKTQ</sequence>
<keyword evidence="2" id="KW-0378">Hydrolase</keyword>
<evidence type="ECO:0000313" key="8">
    <source>
        <dbReference type="EMBL" id="OEH75857.1"/>
    </source>
</evidence>
<accession>A0A1D3CXC9</accession>
<gene>
    <name evidence="8" type="ORF">cyc_03913</name>
</gene>
<dbReference type="PROSITE" id="PS51192">
    <property type="entry name" value="HELICASE_ATP_BIND_1"/>
    <property type="match status" value="2"/>
</dbReference>
<dbReference type="FunFam" id="3.40.50.300:FF:000254">
    <property type="entry name" value="U5 small nuclear ribonucleoprotein helicase"/>
    <property type="match status" value="1"/>
</dbReference>
<reference evidence="8 9" key="1">
    <citation type="journal article" date="2016" name="BMC Genomics">
        <title>Comparative genomics reveals Cyclospora cayetanensis possesses coccidia-like metabolism and invasion components but unique surface antigens.</title>
        <authorList>
            <person name="Liu S."/>
            <person name="Wang L."/>
            <person name="Zheng H."/>
            <person name="Xu Z."/>
            <person name="Roellig D.M."/>
            <person name="Li N."/>
            <person name="Frace M.A."/>
            <person name="Tang K."/>
            <person name="Arrowood M.J."/>
            <person name="Moss D.M."/>
            <person name="Zhang L."/>
            <person name="Feng Y."/>
            <person name="Xiao L."/>
        </authorList>
    </citation>
    <scope>NUCLEOTIDE SEQUENCE [LARGE SCALE GENOMIC DNA]</scope>
    <source>
        <strain evidence="8 9">CHN_HEN01</strain>
    </source>
</reference>
<feature type="region of interest" description="Disordered" evidence="5">
    <location>
        <begin position="99"/>
        <end position="160"/>
    </location>
</feature>
<evidence type="ECO:0000256" key="3">
    <source>
        <dbReference type="ARBA" id="ARBA00022806"/>
    </source>
</evidence>
<feature type="domain" description="Helicase ATP-binding" evidence="6">
    <location>
        <begin position="898"/>
        <end position="1141"/>
    </location>
</feature>
<keyword evidence="8" id="KW-0687">Ribonucleoprotein</keyword>
<comment type="caution">
    <text evidence="8">The sequence shown here is derived from an EMBL/GenBank/DDBJ whole genome shotgun (WGS) entry which is preliminary data.</text>
</comment>
<organism evidence="8 9">
    <name type="scientific">Cyclospora cayetanensis</name>
    <dbReference type="NCBI Taxonomy" id="88456"/>
    <lineage>
        <taxon>Eukaryota</taxon>
        <taxon>Sar</taxon>
        <taxon>Alveolata</taxon>
        <taxon>Apicomplexa</taxon>
        <taxon>Conoidasida</taxon>
        <taxon>Coccidia</taxon>
        <taxon>Eucoccidiorida</taxon>
        <taxon>Eimeriorina</taxon>
        <taxon>Eimeriidae</taxon>
        <taxon>Cyclospora</taxon>
    </lineage>
</organism>
<dbReference type="Pfam" id="PF00271">
    <property type="entry name" value="Helicase_C"/>
    <property type="match status" value="2"/>
</dbReference>
<dbReference type="Gene3D" id="3.40.50.300">
    <property type="entry name" value="P-loop containing nucleotide triphosphate hydrolases"/>
    <property type="match status" value="5"/>
</dbReference>